<evidence type="ECO:0000256" key="1">
    <source>
        <dbReference type="SAM" id="MobiDB-lite"/>
    </source>
</evidence>
<evidence type="ECO:0000313" key="3">
    <source>
        <dbReference type="Proteomes" id="UP001454036"/>
    </source>
</evidence>
<gene>
    <name evidence="2" type="ORF">LIER_25404</name>
</gene>
<keyword evidence="3" id="KW-1185">Reference proteome</keyword>
<feature type="compositionally biased region" description="Polar residues" evidence="1">
    <location>
        <begin position="48"/>
        <end position="60"/>
    </location>
</feature>
<accession>A0AAV3R5X9</accession>
<proteinExistence type="predicted"/>
<name>A0AAV3R5X9_LITER</name>
<comment type="caution">
    <text evidence="2">The sequence shown here is derived from an EMBL/GenBank/DDBJ whole genome shotgun (WGS) entry which is preliminary data.</text>
</comment>
<organism evidence="2 3">
    <name type="scientific">Lithospermum erythrorhizon</name>
    <name type="common">Purple gromwell</name>
    <name type="synonym">Lithospermum officinale var. erythrorhizon</name>
    <dbReference type="NCBI Taxonomy" id="34254"/>
    <lineage>
        <taxon>Eukaryota</taxon>
        <taxon>Viridiplantae</taxon>
        <taxon>Streptophyta</taxon>
        <taxon>Embryophyta</taxon>
        <taxon>Tracheophyta</taxon>
        <taxon>Spermatophyta</taxon>
        <taxon>Magnoliopsida</taxon>
        <taxon>eudicotyledons</taxon>
        <taxon>Gunneridae</taxon>
        <taxon>Pentapetalae</taxon>
        <taxon>asterids</taxon>
        <taxon>lamiids</taxon>
        <taxon>Boraginales</taxon>
        <taxon>Boraginaceae</taxon>
        <taxon>Boraginoideae</taxon>
        <taxon>Lithospermeae</taxon>
        <taxon>Lithospermum</taxon>
    </lineage>
</organism>
<dbReference type="EMBL" id="BAABME010007637">
    <property type="protein sequence ID" value="GAA0171353.1"/>
    <property type="molecule type" value="Genomic_DNA"/>
</dbReference>
<reference evidence="2 3" key="1">
    <citation type="submission" date="2024-01" db="EMBL/GenBank/DDBJ databases">
        <title>The complete chloroplast genome sequence of Lithospermum erythrorhizon: insights into the phylogenetic relationship among Boraginaceae species and the maternal lineages of purple gromwells.</title>
        <authorList>
            <person name="Okada T."/>
            <person name="Watanabe K."/>
        </authorList>
    </citation>
    <scope>NUCLEOTIDE SEQUENCE [LARGE SCALE GENOMIC DNA]</scope>
</reference>
<feature type="region of interest" description="Disordered" evidence="1">
    <location>
        <begin position="1"/>
        <end position="62"/>
    </location>
</feature>
<dbReference type="Proteomes" id="UP001454036">
    <property type="component" value="Unassembled WGS sequence"/>
</dbReference>
<protein>
    <submittedName>
        <fullName evidence="2">Uncharacterized protein</fullName>
    </submittedName>
</protein>
<sequence length="149" mass="16358">MSTGNNDAPEKTAPPPTPIPIGRSDQLVTEVTQKVAGRMDNDEEIMGSESTTASLSTSRSPEPLSIRPLAVFYNIRQPNDTSTSAGNSQTAALAQDTGNIPTIIRDTLPVPFTEEHLRNFRHHFSIPSFVDMRLSRKGDQVYEHVLDPD</sequence>
<evidence type="ECO:0000313" key="2">
    <source>
        <dbReference type="EMBL" id="GAA0171353.1"/>
    </source>
</evidence>
<dbReference type="AlphaFoldDB" id="A0AAV3R5X9"/>